<accession>A0A367PR21</accession>
<dbReference type="InterPro" id="IPR025662">
    <property type="entry name" value="Sigma_54_int_dom_ATP-bd_1"/>
</dbReference>
<keyword evidence="3" id="KW-0805">Transcription regulation</keyword>
<dbReference type="EMBL" id="QDHA01000002">
    <property type="protein sequence ID" value="RCJ10352.1"/>
    <property type="molecule type" value="Genomic_DNA"/>
</dbReference>
<organism evidence="6 7">
    <name type="scientific">Cupriavidus necator</name>
    <name type="common">Alcaligenes eutrophus</name>
    <name type="synonym">Ralstonia eutropha</name>
    <dbReference type="NCBI Taxonomy" id="106590"/>
    <lineage>
        <taxon>Bacteria</taxon>
        <taxon>Pseudomonadati</taxon>
        <taxon>Pseudomonadota</taxon>
        <taxon>Betaproteobacteria</taxon>
        <taxon>Burkholderiales</taxon>
        <taxon>Burkholderiaceae</taxon>
        <taxon>Cupriavidus</taxon>
    </lineage>
</organism>
<dbReference type="Gene3D" id="1.10.10.60">
    <property type="entry name" value="Homeodomain-like"/>
    <property type="match status" value="1"/>
</dbReference>
<comment type="caution">
    <text evidence="6">The sequence shown here is derived from an EMBL/GenBank/DDBJ whole genome shotgun (WGS) entry which is preliminary data.</text>
</comment>
<dbReference type="CDD" id="cd00009">
    <property type="entry name" value="AAA"/>
    <property type="match status" value="1"/>
</dbReference>
<evidence type="ECO:0000256" key="4">
    <source>
        <dbReference type="ARBA" id="ARBA00023163"/>
    </source>
</evidence>
<keyword evidence="2" id="KW-0067">ATP-binding</keyword>
<dbReference type="Pfam" id="PF00158">
    <property type="entry name" value="Sigma54_activat"/>
    <property type="match status" value="1"/>
</dbReference>
<dbReference type="InterPro" id="IPR009057">
    <property type="entry name" value="Homeodomain-like_sf"/>
</dbReference>
<sequence>MNAPLQLVGDHPSIAALRDLIARVAASQARTVLLYGETGTGKSLVARMLHQQSSRARAEFIDINCAAIPAQLLESELFGHERGAFTGAVGKKEGLVEAGNGGTVFLDEVRELDLVMQSKLLTLLDTRRFRRVGAVKPISVDVRFIAATNKILLSEVNAGKFREDLYYRLQVIAINIPPLRERGDDILLLAHSALHRYNLQYGSRMEQLDPEVERIFRAYRWPGNVRELENLLERICLLEQGDCVLPVHLPARILRAVGAMAAAPIDQADAAATVVDVNAPLATTATDDGLDYYAATARFQADLIEQTLAACNGNVARAAQRLGLSRHALRHQMIKLGLELRGA</sequence>
<evidence type="ECO:0000256" key="2">
    <source>
        <dbReference type="ARBA" id="ARBA00022840"/>
    </source>
</evidence>
<dbReference type="InterPro" id="IPR025944">
    <property type="entry name" value="Sigma_54_int_dom_CS"/>
</dbReference>
<evidence type="ECO:0000256" key="1">
    <source>
        <dbReference type="ARBA" id="ARBA00022741"/>
    </source>
</evidence>
<dbReference type="PANTHER" id="PTHR32071">
    <property type="entry name" value="TRANSCRIPTIONAL REGULATORY PROTEIN"/>
    <property type="match status" value="1"/>
</dbReference>
<keyword evidence="1" id="KW-0547">Nucleotide-binding</keyword>
<dbReference type="PROSITE" id="PS50045">
    <property type="entry name" value="SIGMA54_INTERACT_4"/>
    <property type="match status" value="1"/>
</dbReference>
<feature type="domain" description="Sigma-54 factor interaction" evidence="5">
    <location>
        <begin position="7"/>
        <end position="237"/>
    </location>
</feature>
<dbReference type="Gene3D" id="1.10.8.60">
    <property type="match status" value="1"/>
</dbReference>
<name>A0A367PR21_CUPNE</name>
<dbReference type="InterPro" id="IPR003593">
    <property type="entry name" value="AAA+_ATPase"/>
</dbReference>
<dbReference type="Gene3D" id="3.40.50.300">
    <property type="entry name" value="P-loop containing nucleotide triphosphate hydrolases"/>
    <property type="match status" value="1"/>
</dbReference>
<dbReference type="Proteomes" id="UP000253501">
    <property type="component" value="Unassembled WGS sequence"/>
</dbReference>
<dbReference type="SMART" id="SM00382">
    <property type="entry name" value="AAA"/>
    <property type="match status" value="1"/>
</dbReference>
<dbReference type="InterPro" id="IPR002197">
    <property type="entry name" value="HTH_Fis"/>
</dbReference>
<reference evidence="6 7" key="1">
    <citation type="submission" date="2018-04" db="EMBL/GenBank/DDBJ databases">
        <title>Cupriavidus necator CR12 genome sequencing and assembly.</title>
        <authorList>
            <person name="Ben Fekih I."/>
            <person name="Mazhar H.S."/>
            <person name="Bello S.K."/>
            <person name="Rensing C."/>
        </authorList>
    </citation>
    <scope>NUCLEOTIDE SEQUENCE [LARGE SCALE GENOMIC DNA]</scope>
    <source>
        <strain evidence="6 7">CR12</strain>
    </source>
</reference>
<gene>
    <name evidence="6" type="ORF">DDK22_00785</name>
</gene>
<dbReference type="AlphaFoldDB" id="A0A367PR21"/>
<dbReference type="SUPFAM" id="SSF46689">
    <property type="entry name" value="Homeodomain-like"/>
    <property type="match status" value="1"/>
</dbReference>
<dbReference type="InterPro" id="IPR027417">
    <property type="entry name" value="P-loop_NTPase"/>
</dbReference>
<dbReference type="FunFam" id="3.40.50.300:FF:000006">
    <property type="entry name" value="DNA-binding transcriptional regulator NtrC"/>
    <property type="match status" value="1"/>
</dbReference>
<evidence type="ECO:0000313" key="7">
    <source>
        <dbReference type="Proteomes" id="UP000253501"/>
    </source>
</evidence>
<dbReference type="InterPro" id="IPR002078">
    <property type="entry name" value="Sigma_54_int"/>
</dbReference>
<dbReference type="Pfam" id="PF02954">
    <property type="entry name" value="HTH_8"/>
    <property type="match status" value="1"/>
</dbReference>
<keyword evidence="4" id="KW-0804">Transcription</keyword>
<dbReference type="RefSeq" id="WP_114130253.1">
    <property type="nucleotide sequence ID" value="NZ_CP068436.1"/>
</dbReference>
<dbReference type="Pfam" id="PF25601">
    <property type="entry name" value="AAA_lid_14"/>
    <property type="match status" value="1"/>
</dbReference>
<evidence type="ECO:0000256" key="3">
    <source>
        <dbReference type="ARBA" id="ARBA00023015"/>
    </source>
</evidence>
<dbReference type="GO" id="GO:0043565">
    <property type="term" value="F:sequence-specific DNA binding"/>
    <property type="evidence" value="ECO:0007669"/>
    <property type="project" value="InterPro"/>
</dbReference>
<dbReference type="GO" id="GO:0005524">
    <property type="term" value="F:ATP binding"/>
    <property type="evidence" value="ECO:0007669"/>
    <property type="project" value="UniProtKB-KW"/>
</dbReference>
<dbReference type="SUPFAM" id="SSF52540">
    <property type="entry name" value="P-loop containing nucleoside triphosphate hydrolases"/>
    <property type="match status" value="1"/>
</dbReference>
<protein>
    <submittedName>
        <fullName evidence="6">Sigma-54-dependent Fis family transcriptional regulator</fullName>
    </submittedName>
</protein>
<evidence type="ECO:0000313" key="6">
    <source>
        <dbReference type="EMBL" id="RCJ10352.1"/>
    </source>
</evidence>
<dbReference type="GO" id="GO:0006355">
    <property type="term" value="P:regulation of DNA-templated transcription"/>
    <property type="evidence" value="ECO:0007669"/>
    <property type="project" value="InterPro"/>
</dbReference>
<dbReference type="PROSITE" id="PS00688">
    <property type="entry name" value="SIGMA54_INTERACT_3"/>
    <property type="match status" value="1"/>
</dbReference>
<dbReference type="PROSITE" id="PS00675">
    <property type="entry name" value="SIGMA54_INTERACT_1"/>
    <property type="match status" value="1"/>
</dbReference>
<dbReference type="InterPro" id="IPR058031">
    <property type="entry name" value="AAA_lid_NorR"/>
</dbReference>
<proteinExistence type="predicted"/>
<evidence type="ECO:0000259" key="5">
    <source>
        <dbReference type="PROSITE" id="PS50045"/>
    </source>
</evidence>
<dbReference type="PRINTS" id="PR01590">
    <property type="entry name" value="HTHFIS"/>
</dbReference>